<reference evidence="3 4" key="1">
    <citation type="submission" date="2018-03" db="EMBL/GenBank/DDBJ databases">
        <title>First report of an OXA-48+CTX-M-M-producing Kluyvera ascorbata clone recovered from patients admitted in a University Hospital in Madrid, Spain.</title>
        <authorList>
            <person name="Hernandez-Garcia M."/>
            <person name="Leon-Sampedro R."/>
            <person name="Perez-Viso B."/>
            <person name="Morosini M.I."/>
            <person name="Lopez-Fresnena N."/>
            <person name="Coque T.M."/>
            <person name="Bonten M."/>
            <person name="Malhotra-Kumar S."/>
            <person name="Ruiz-Garbajosa P."/>
            <person name="Canton R."/>
        </authorList>
    </citation>
    <scope>NUCLEOTIDE SEQUENCE [LARGE SCALE GENOMIC DNA]</scope>
    <source>
        <strain evidence="3 4">KA2</strain>
    </source>
</reference>
<keyword evidence="2" id="KW-0472">Membrane</keyword>
<feature type="transmembrane region" description="Helical" evidence="2">
    <location>
        <begin position="34"/>
        <end position="53"/>
    </location>
</feature>
<accession>A0A2T2XUV8</accession>
<evidence type="ECO:0000256" key="1">
    <source>
        <dbReference type="SAM" id="MobiDB-lite"/>
    </source>
</evidence>
<comment type="caution">
    <text evidence="3">The sequence shown here is derived from an EMBL/GenBank/DDBJ whole genome shotgun (WGS) entry which is preliminary data.</text>
</comment>
<organism evidence="3 4">
    <name type="scientific">Kluyvera genomosp. 2</name>
    <dbReference type="NCBI Taxonomy" id="2774054"/>
    <lineage>
        <taxon>Bacteria</taxon>
        <taxon>Pseudomonadati</taxon>
        <taxon>Pseudomonadota</taxon>
        <taxon>Gammaproteobacteria</taxon>
        <taxon>Enterobacterales</taxon>
        <taxon>Enterobacteriaceae</taxon>
        <taxon>Kluyvera</taxon>
    </lineage>
</organism>
<feature type="region of interest" description="Disordered" evidence="1">
    <location>
        <begin position="63"/>
        <end position="84"/>
    </location>
</feature>
<name>A0A2T2XUV8_9ENTR</name>
<evidence type="ECO:0000313" key="4">
    <source>
        <dbReference type="Proteomes" id="UP000240892"/>
    </source>
</evidence>
<gene>
    <name evidence="3" type="ORF">C8256_25200</name>
</gene>
<dbReference type="Proteomes" id="UP000240892">
    <property type="component" value="Unassembled WGS sequence"/>
</dbReference>
<dbReference type="RefSeq" id="WP_106931048.1">
    <property type="nucleotide sequence ID" value="NZ_CABMMU010000052.1"/>
</dbReference>
<dbReference type="EMBL" id="PYHO01000052">
    <property type="protein sequence ID" value="PSR44069.1"/>
    <property type="molecule type" value="Genomic_DNA"/>
</dbReference>
<feature type="compositionally biased region" description="Basic residues" evidence="1">
    <location>
        <begin position="75"/>
        <end position="84"/>
    </location>
</feature>
<protein>
    <submittedName>
        <fullName evidence="3">Uncharacterized protein</fullName>
    </submittedName>
</protein>
<keyword evidence="2" id="KW-1133">Transmembrane helix</keyword>
<keyword evidence="4" id="KW-1185">Reference proteome</keyword>
<evidence type="ECO:0000313" key="3">
    <source>
        <dbReference type="EMBL" id="PSR44069.1"/>
    </source>
</evidence>
<feature type="compositionally biased region" description="Basic and acidic residues" evidence="1">
    <location>
        <begin position="63"/>
        <end position="74"/>
    </location>
</feature>
<sequence length="84" mass="9873">MGFSIFKFEIGDDIISKSIDSFGNFWERIDDRHPILGCVMILSLPTIAIYFIYTWGKLRSSENELDRRAKDSNDKRKRKKEGKK</sequence>
<keyword evidence="2" id="KW-0812">Transmembrane</keyword>
<dbReference type="AlphaFoldDB" id="A0A2T2XUV8"/>
<evidence type="ECO:0000256" key="2">
    <source>
        <dbReference type="SAM" id="Phobius"/>
    </source>
</evidence>
<proteinExistence type="predicted"/>